<evidence type="ECO:0000313" key="3">
    <source>
        <dbReference type="EMBL" id="MDI6104857.1"/>
    </source>
</evidence>
<dbReference type="Pfam" id="PF18075">
    <property type="entry name" value="FtsX_ECD"/>
    <property type="match status" value="1"/>
</dbReference>
<gene>
    <name evidence="3" type="ORF">QLQ12_40355</name>
</gene>
<feature type="transmembrane region" description="Helical" evidence="1">
    <location>
        <begin position="34"/>
        <end position="53"/>
    </location>
</feature>
<evidence type="ECO:0000313" key="4">
    <source>
        <dbReference type="Proteomes" id="UP001241758"/>
    </source>
</evidence>
<evidence type="ECO:0000259" key="2">
    <source>
        <dbReference type="Pfam" id="PF18075"/>
    </source>
</evidence>
<dbReference type="Proteomes" id="UP001241758">
    <property type="component" value="Unassembled WGS sequence"/>
</dbReference>
<keyword evidence="1" id="KW-0812">Transmembrane</keyword>
<feature type="domain" description="FtsX extracellular" evidence="2">
    <location>
        <begin position="64"/>
        <end position="154"/>
    </location>
</feature>
<comment type="caution">
    <text evidence="3">The sequence shown here is derived from an EMBL/GenBank/DDBJ whole genome shotgun (WGS) entry which is preliminary data.</text>
</comment>
<dbReference type="EMBL" id="JASCTH010000038">
    <property type="protein sequence ID" value="MDI6104857.1"/>
    <property type="molecule type" value="Genomic_DNA"/>
</dbReference>
<dbReference type="InterPro" id="IPR040690">
    <property type="entry name" value="FtsX_ECD"/>
</dbReference>
<dbReference type="Gene3D" id="3.30.70.3040">
    <property type="match status" value="1"/>
</dbReference>
<accession>A0ABT6WYP8</accession>
<protein>
    <submittedName>
        <fullName evidence="3">Permease-like cell division protein FtsX</fullName>
    </submittedName>
</protein>
<dbReference type="RefSeq" id="WP_282766285.1">
    <property type="nucleotide sequence ID" value="NZ_JASCTH010000038.1"/>
</dbReference>
<proteinExistence type="predicted"/>
<name>A0ABT6WYP8_9ACTN</name>
<evidence type="ECO:0000256" key="1">
    <source>
        <dbReference type="SAM" id="Phobius"/>
    </source>
</evidence>
<keyword evidence="1" id="KW-0472">Membrane</keyword>
<organism evidence="3 4">
    <name type="scientific">Actinoplanes sandaracinus</name>
    <dbReference type="NCBI Taxonomy" id="3045177"/>
    <lineage>
        <taxon>Bacteria</taxon>
        <taxon>Bacillati</taxon>
        <taxon>Actinomycetota</taxon>
        <taxon>Actinomycetes</taxon>
        <taxon>Micromonosporales</taxon>
        <taxon>Micromonosporaceae</taxon>
        <taxon>Actinoplanes</taxon>
    </lineage>
</organism>
<keyword evidence="4" id="KW-1185">Reference proteome</keyword>
<reference evidence="3 4" key="1">
    <citation type="submission" date="2023-05" db="EMBL/GenBank/DDBJ databases">
        <title>Actinoplanes sp. NEAU-A12 genome sequencing.</title>
        <authorList>
            <person name="Wang Z.-S."/>
        </authorList>
    </citation>
    <scope>NUCLEOTIDE SEQUENCE [LARGE SCALE GENOMIC DNA]</scope>
    <source>
        <strain evidence="3 4">NEAU-A12</strain>
    </source>
</reference>
<keyword evidence="1" id="KW-1133">Transmembrane helix</keyword>
<sequence length="172" mass="18255">MTAPELEGPVSMTDIVESGEPSAPAVRRARPVRLAGVCALVGAIVAVAVLLVAGWRAMPVNRYEVLVFLDAEATAEQRETIRVALNDLPYKQNARPRTKAESRAEVKKLYAAAGDSLPETASPESVAESLMVRTSGRAFDCSPLAAVTGLPGVANLLVNEYRKGRHLSSIAC</sequence>